<dbReference type="Gene3D" id="3.40.390.30">
    <property type="entry name" value="Metalloproteases ('zincins'), catalytic domain"/>
    <property type="match status" value="1"/>
</dbReference>
<evidence type="ECO:0000313" key="11">
    <source>
        <dbReference type="Proteomes" id="UP001241537"/>
    </source>
</evidence>
<dbReference type="HAMAP" id="MF_00009">
    <property type="entry name" value="Endoribonucl_YbeY"/>
    <property type="match status" value="1"/>
</dbReference>
<sequence length="163" mass="18665">MTLEISFEAEEKLHIAYRKIIETVAASCLAAEHCPYEAEISVSFVDGPVIRELNREYRGIDRETDVLSFPMLDFAKPAVFSEEETEDSLNPESGELMLGDVVLNVARIKSQAREYGHTQTRELAFLVTHSILHLLGYDHMEEEERLVMEERQRVILDGLGIRR</sequence>
<dbReference type="SUPFAM" id="SSF55486">
    <property type="entry name" value="Metalloproteases ('zincins'), catalytic domain"/>
    <property type="match status" value="1"/>
</dbReference>
<keyword evidence="5 9" id="KW-0479">Metal-binding</keyword>
<evidence type="ECO:0000256" key="5">
    <source>
        <dbReference type="ARBA" id="ARBA00022723"/>
    </source>
</evidence>
<dbReference type="PROSITE" id="PS01306">
    <property type="entry name" value="UPF0054"/>
    <property type="match status" value="1"/>
</dbReference>
<dbReference type="NCBIfam" id="TIGR00043">
    <property type="entry name" value="rRNA maturation RNase YbeY"/>
    <property type="match status" value="1"/>
</dbReference>
<name>A0AAE4AJY5_9FIRM</name>
<dbReference type="EMBL" id="JAUSTO010000005">
    <property type="protein sequence ID" value="MDQ0152318.1"/>
    <property type="molecule type" value="Genomic_DNA"/>
</dbReference>
<comment type="caution">
    <text evidence="10">The sequence shown here is derived from an EMBL/GenBank/DDBJ whole genome shotgun (WGS) entry which is preliminary data.</text>
</comment>
<dbReference type="GO" id="GO:0004222">
    <property type="term" value="F:metalloendopeptidase activity"/>
    <property type="evidence" value="ECO:0007669"/>
    <property type="project" value="InterPro"/>
</dbReference>
<dbReference type="GO" id="GO:0005737">
    <property type="term" value="C:cytoplasm"/>
    <property type="evidence" value="ECO:0007669"/>
    <property type="project" value="UniProtKB-SubCell"/>
</dbReference>
<comment type="similarity">
    <text evidence="1 9">Belongs to the endoribonuclease YbeY family.</text>
</comment>
<evidence type="ECO:0000256" key="2">
    <source>
        <dbReference type="ARBA" id="ARBA00022517"/>
    </source>
</evidence>
<dbReference type="PANTHER" id="PTHR46986">
    <property type="entry name" value="ENDORIBONUCLEASE YBEY, CHLOROPLASTIC"/>
    <property type="match status" value="1"/>
</dbReference>
<evidence type="ECO:0000256" key="8">
    <source>
        <dbReference type="ARBA" id="ARBA00022833"/>
    </source>
</evidence>
<reference evidence="10" key="1">
    <citation type="submission" date="2023-07" db="EMBL/GenBank/DDBJ databases">
        <title>Genomic Encyclopedia of Type Strains, Phase IV (KMG-IV): sequencing the most valuable type-strain genomes for metagenomic binning, comparative biology and taxonomic classification.</title>
        <authorList>
            <person name="Goeker M."/>
        </authorList>
    </citation>
    <scope>NUCLEOTIDE SEQUENCE</scope>
    <source>
        <strain evidence="10">DSM 19659</strain>
    </source>
</reference>
<organism evidence="10 11">
    <name type="scientific">Moryella indoligenes</name>
    <dbReference type="NCBI Taxonomy" id="371674"/>
    <lineage>
        <taxon>Bacteria</taxon>
        <taxon>Bacillati</taxon>
        <taxon>Bacillota</taxon>
        <taxon>Clostridia</taxon>
        <taxon>Lachnospirales</taxon>
        <taxon>Lachnospiraceae</taxon>
        <taxon>Moryella</taxon>
    </lineage>
</organism>
<evidence type="ECO:0000256" key="1">
    <source>
        <dbReference type="ARBA" id="ARBA00010875"/>
    </source>
</evidence>
<keyword evidence="7 9" id="KW-0378">Hydrolase</keyword>
<keyword evidence="9" id="KW-0963">Cytoplasm</keyword>
<keyword evidence="2 9" id="KW-0690">Ribosome biogenesis</keyword>
<dbReference type="InterPro" id="IPR023091">
    <property type="entry name" value="MetalPrtase_cat_dom_sf_prd"/>
</dbReference>
<keyword evidence="11" id="KW-1185">Reference proteome</keyword>
<evidence type="ECO:0000256" key="7">
    <source>
        <dbReference type="ARBA" id="ARBA00022801"/>
    </source>
</evidence>
<comment type="cofactor">
    <cofactor evidence="9">
        <name>Zn(2+)</name>
        <dbReference type="ChEBI" id="CHEBI:29105"/>
    </cofactor>
    <text evidence="9">Binds 1 zinc ion.</text>
</comment>
<feature type="binding site" evidence="9">
    <location>
        <position position="133"/>
    </location>
    <ligand>
        <name>Zn(2+)</name>
        <dbReference type="ChEBI" id="CHEBI:29105"/>
        <note>catalytic</note>
    </ligand>
</feature>
<dbReference type="RefSeq" id="WP_307253873.1">
    <property type="nucleotide sequence ID" value="NZ_JAUSTO010000005.1"/>
</dbReference>
<evidence type="ECO:0000256" key="6">
    <source>
        <dbReference type="ARBA" id="ARBA00022759"/>
    </source>
</evidence>
<protein>
    <recommendedName>
        <fullName evidence="9">Endoribonuclease YbeY</fullName>
        <ecNumber evidence="9">3.1.-.-</ecNumber>
    </recommendedName>
</protein>
<keyword evidence="6 9" id="KW-0255">Endonuclease</keyword>
<evidence type="ECO:0000256" key="9">
    <source>
        <dbReference type="HAMAP-Rule" id="MF_00009"/>
    </source>
</evidence>
<dbReference type="Proteomes" id="UP001241537">
    <property type="component" value="Unassembled WGS sequence"/>
</dbReference>
<dbReference type="Pfam" id="PF02130">
    <property type="entry name" value="YbeY"/>
    <property type="match status" value="1"/>
</dbReference>
<evidence type="ECO:0000313" key="10">
    <source>
        <dbReference type="EMBL" id="MDQ0152318.1"/>
    </source>
</evidence>
<comment type="function">
    <text evidence="9">Single strand-specific metallo-endoribonuclease involved in late-stage 70S ribosome quality control and in maturation of the 3' terminus of the 16S rRNA.</text>
</comment>
<comment type="subcellular location">
    <subcellularLocation>
        <location evidence="9">Cytoplasm</location>
    </subcellularLocation>
</comment>
<feature type="binding site" evidence="9">
    <location>
        <position position="139"/>
    </location>
    <ligand>
        <name>Zn(2+)</name>
        <dbReference type="ChEBI" id="CHEBI:29105"/>
        <note>catalytic</note>
    </ligand>
</feature>
<dbReference type="EC" id="3.1.-.-" evidence="9"/>
<feature type="binding site" evidence="9">
    <location>
        <position position="129"/>
    </location>
    <ligand>
        <name>Zn(2+)</name>
        <dbReference type="ChEBI" id="CHEBI:29105"/>
        <note>catalytic</note>
    </ligand>
</feature>
<keyword evidence="3 9" id="KW-0698">rRNA processing</keyword>
<accession>A0AAE4AJY5</accession>
<evidence type="ECO:0000256" key="3">
    <source>
        <dbReference type="ARBA" id="ARBA00022552"/>
    </source>
</evidence>
<dbReference type="GO" id="GO:0004521">
    <property type="term" value="F:RNA endonuclease activity"/>
    <property type="evidence" value="ECO:0007669"/>
    <property type="project" value="UniProtKB-UniRule"/>
</dbReference>
<dbReference type="GO" id="GO:0006364">
    <property type="term" value="P:rRNA processing"/>
    <property type="evidence" value="ECO:0007669"/>
    <property type="project" value="UniProtKB-UniRule"/>
</dbReference>
<keyword evidence="4 9" id="KW-0540">Nuclease</keyword>
<gene>
    <name evidence="9" type="primary">ybeY</name>
    <name evidence="10" type="ORF">J2S20_001007</name>
</gene>
<dbReference type="InterPro" id="IPR020549">
    <property type="entry name" value="YbeY_CS"/>
</dbReference>
<dbReference type="AlphaFoldDB" id="A0AAE4AJY5"/>
<dbReference type="GO" id="GO:0008270">
    <property type="term" value="F:zinc ion binding"/>
    <property type="evidence" value="ECO:0007669"/>
    <property type="project" value="UniProtKB-UniRule"/>
</dbReference>
<evidence type="ECO:0000256" key="4">
    <source>
        <dbReference type="ARBA" id="ARBA00022722"/>
    </source>
</evidence>
<proteinExistence type="inferred from homology"/>
<dbReference type="InterPro" id="IPR002036">
    <property type="entry name" value="YbeY"/>
</dbReference>
<dbReference type="PANTHER" id="PTHR46986:SF1">
    <property type="entry name" value="ENDORIBONUCLEASE YBEY, CHLOROPLASTIC"/>
    <property type="match status" value="1"/>
</dbReference>
<keyword evidence="8 9" id="KW-0862">Zinc</keyword>